<dbReference type="GO" id="GO:0005789">
    <property type="term" value="C:endoplasmic reticulum membrane"/>
    <property type="evidence" value="ECO:0007669"/>
    <property type="project" value="UniProtKB-SubCell"/>
</dbReference>
<feature type="transmembrane region" description="Helical" evidence="10">
    <location>
        <begin position="146"/>
        <end position="168"/>
    </location>
</feature>
<dbReference type="Pfam" id="PF06699">
    <property type="entry name" value="PIG-F"/>
    <property type="match status" value="1"/>
</dbReference>
<keyword evidence="5" id="KW-0337">GPI-anchor biosynthesis</keyword>
<evidence type="ECO:0000256" key="2">
    <source>
        <dbReference type="ARBA" id="ARBA00004687"/>
    </source>
</evidence>
<sequence>MSLVRPRGFKKTVSFTVQPTESQEEEIHPSVSIPGLYTSPLLLPMHHLLIIIGLFKDGLTQNPLRVMVKGALVLLAVQLVYGYVLSVVSGADSNKEKRGKKQSRNFSSHVAKVLVATLVSLLFTPVAFVVLVLFGAPLYGYLAETYILGVHLSLMIVQPLLIIFGMDFEQLYSVAKSATVFKLIFTNPILCSSFFCVLGTWLGVVPIPLDWDRPWQQWPITLLAGGYGGCVLGLLIGYISQYL</sequence>
<evidence type="ECO:0000256" key="6">
    <source>
        <dbReference type="ARBA" id="ARBA00022692"/>
    </source>
</evidence>
<keyword evidence="9 10" id="KW-0472">Membrane</keyword>
<keyword evidence="12" id="KW-1185">Reference proteome</keyword>
<evidence type="ECO:0000313" key="11">
    <source>
        <dbReference type="EMBL" id="WPK24036.1"/>
    </source>
</evidence>
<gene>
    <name evidence="11" type="ORF">PUMCH_001290</name>
</gene>
<protein>
    <recommendedName>
        <fullName evidence="4">Glycosylphosphatidylinositol anchor biosynthesis protein 11</fullName>
    </recommendedName>
</protein>
<comment type="similarity">
    <text evidence="3">Belongs to the PIGF family.</text>
</comment>
<organism evidence="11 12">
    <name type="scientific">Australozyma saopauloensis</name>
    <dbReference type="NCBI Taxonomy" id="291208"/>
    <lineage>
        <taxon>Eukaryota</taxon>
        <taxon>Fungi</taxon>
        <taxon>Dikarya</taxon>
        <taxon>Ascomycota</taxon>
        <taxon>Saccharomycotina</taxon>
        <taxon>Pichiomycetes</taxon>
        <taxon>Metschnikowiaceae</taxon>
        <taxon>Australozyma</taxon>
    </lineage>
</organism>
<evidence type="ECO:0000256" key="9">
    <source>
        <dbReference type="ARBA" id="ARBA00023136"/>
    </source>
</evidence>
<dbReference type="KEGG" id="asau:88172356"/>
<comment type="pathway">
    <text evidence="2">Glycolipid biosynthesis; glycosylphosphatidylinositol-anchor biosynthesis.</text>
</comment>
<evidence type="ECO:0000256" key="4">
    <source>
        <dbReference type="ARBA" id="ARBA00020927"/>
    </source>
</evidence>
<comment type="subcellular location">
    <subcellularLocation>
        <location evidence="1">Endoplasmic reticulum membrane</location>
        <topology evidence="1">Multi-pass membrane protein</topology>
    </subcellularLocation>
</comment>
<dbReference type="EMBL" id="CP138895">
    <property type="protein sequence ID" value="WPK24036.1"/>
    <property type="molecule type" value="Genomic_DNA"/>
</dbReference>
<dbReference type="InterPro" id="IPR009580">
    <property type="entry name" value="GPI_biosynthesis_protein_Pig-F"/>
</dbReference>
<dbReference type="AlphaFoldDB" id="A0AAX4H737"/>
<keyword evidence="7" id="KW-0256">Endoplasmic reticulum</keyword>
<dbReference type="GO" id="GO:0006506">
    <property type="term" value="P:GPI anchor biosynthetic process"/>
    <property type="evidence" value="ECO:0007669"/>
    <property type="project" value="UniProtKB-KW"/>
</dbReference>
<keyword evidence="6 10" id="KW-0812">Transmembrane</keyword>
<feature type="transmembrane region" description="Helical" evidence="10">
    <location>
        <begin position="67"/>
        <end position="89"/>
    </location>
</feature>
<name>A0AAX4H737_9ASCO</name>
<feature type="transmembrane region" description="Helical" evidence="10">
    <location>
        <begin position="36"/>
        <end position="55"/>
    </location>
</feature>
<feature type="transmembrane region" description="Helical" evidence="10">
    <location>
        <begin position="110"/>
        <end position="134"/>
    </location>
</feature>
<evidence type="ECO:0000256" key="3">
    <source>
        <dbReference type="ARBA" id="ARBA00007978"/>
    </source>
</evidence>
<proteinExistence type="inferred from homology"/>
<evidence type="ECO:0000256" key="8">
    <source>
        <dbReference type="ARBA" id="ARBA00022989"/>
    </source>
</evidence>
<dbReference type="RefSeq" id="XP_062876420.1">
    <property type="nucleotide sequence ID" value="XM_063020350.1"/>
</dbReference>
<evidence type="ECO:0000256" key="10">
    <source>
        <dbReference type="SAM" id="Phobius"/>
    </source>
</evidence>
<keyword evidence="8 10" id="KW-1133">Transmembrane helix</keyword>
<evidence type="ECO:0000256" key="5">
    <source>
        <dbReference type="ARBA" id="ARBA00022502"/>
    </source>
</evidence>
<evidence type="ECO:0000313" key="12">
    <source>
        <dbReference type="Proteomes" id="UP001338582"/>
    </source>
</evidence>
<accession>A0AAX4H737</accession>
<feature type="transmembrane region" description="Helical" evidence="10">
    <location>
        <begin position="216"/>
        <end position="239"/>
    </location>
</feature>
<feature type="transmembrane region" description="Helical" evidence="10">
    <location>
        <begin position="180"/>
        <end position="204"/>
    </location>
</feature>
<evidence type="ECO:0000256" key="7">
    <source>
        <dbReference type="ARBA" id="ARBA00022824"/>
    </source>
</evidence>
<dbReference type="Proteomes" id="UP001338582">
    <property type="component" value="Chromosome 2"/>
</dbReference>
<evidence type="ECO:0000256" key="1">
    <source>
        <dbReference type="ARBA" id="ARBA00004477"/>
    </source>
</evidence>
<reference evidence="11 12" key="1">
    <citation type="submission" date="2023-10" db="EMBL/GenBank/DDBJ databases">
        <title>Draft Genome Sequence of Candida saopaulonensis from a very Premature Infant with Sepsis.</title>
        <authorList>
            <person name="Ning Y."/>
            <person name="Dai R."/>
            <person name="Xiao M."/>
            <person name="Xu Y."/>
            <person name="Yan Q."/>
            <person name="Zhang L."/>
        </authorList>
    </citation>
    <scope>NUCLEOTIDE SEQUENCE [LARGE SCALE GENOMIC DNA]</scope>
    <source>
        <strain evidence="11 12">19XY460</strain>
    </source>
</reference>
<dbReference type="GeneID" id="88172356"/>